<dbReference type="Gene3D" id="2.20.110.10">
    <property type="entry name" value="Histone H3 K4-specific methyltransferase SET7/9 N-terminal domain"/>
    <property type="match status" value="2"/>
</dbReference>
<organism evidence="2 3">
    <name type="scientific">Butyricimonas faecalis</name>
    <dbReference type="NCBI Taxonomy" id="2093856"/>
    <lineage>
        <taxon>Bacteria</taxon>
        <taxon>Pseudomonadati</taxon>
        <taxon>Bacteroidota</taxon>
        <taxon>Bacteroidia</taxon>
        <taxon>Bacteroidales</taxon>
        <taxon>Odoribacteraceae</taxon>
        <taxon>Butyricimonas</taxon>
    </lineage>
</organism>
<keyword evidence="1" id="KW-1133">Transmembrane helix</keyword>
<gene>
    <name evidence="2" type="ORF">D8S85_12600</name>
</gene>
<keyword evidence="1" id="KW-0812">Transmembrane</keyword>
<dbReference type="InterPro" id="IPR021787">
    <property type="entry name" value="DUF3352"/>
</dbReference>
<dbReference type="RefSeq" id="WP_106480960.1">
    <property type="nucleotide sequence ID" value="NZ_CP032819.1"/>
</dbReference>
<dbReference type="InterPro" id="IPR011652">
    <property type="entry name" value="MORN_2"/>
</dbReference>
<name>A0A3Q9IQB7_9BACT</name>
<keyword evidence="1" id="KW-0472">Membrane</keyword>
<dbReference type="Pfam" id="PF11832">
    <property type="entry name" value="DUF3352"/>
    <property type="match status" value="1"/>
</dbReference>
<proteinExistence type="predicted"/>
<dbReference type="EMBL" id="CP032819">
    <property type="protein sequence ID" value="AZS30302.1"/>
    <property type="molecule type" value="Genomic_DNA"/>
</dbReference>
<sequence>MKKSRKRKIIVISGVCMMVGLIVWFGIFRRAGKFDTLQAVPADAVFKVNIVSVNSVYERLHRNFIWRSLKNYPYFEEYQSNLQYADSLANAYPKLEKILTDRPVTISCHQVGLNKYDFLYVCDLGKLNVIQVFEALLLGLVQDDEIKIKTIKDLNGEIREVHWGNGRFFFAIRDNLLIGSLSHALVARSLARCKASKEEQEEVVSGDIMLDLDHRQLGRWVASVMEESAVADEFSLLRNTRLMMQLNDKSLRFVGETRPDPNKYSLLDVVSFLEGGSSNLETIAGENTAAYVSFCFPSFKDAENLLLENYKVNRLQSYTEMKKSLDRLNKFLDMDVLEVFTSWVGGEVAIIKPRLENDQKADHIVLAIRAEDIHLAEDQMAYLAEQIQWRTPIRERAMEFNGHTIHYFRLKGFFQLFFGGIFERFERPYYTFLGDYVVFSNSPSTLAEMIKEYVLGNTLANNEKHTRLKGQLGSRKNVFGYMQTPNTYEFLYDAFKADTRESLEKNKGAFLSFETIGFSLSKEGGVFETQIIANYNDKAPEEYKMRELNRQFENQINKIEAGFYYPVIPDSIAVSGQEYYEYKSEQAIFKGALKDGEPDGVWCVFNVAGKLLGQFPYGNGKIDGVAPFFYENGDLLAQVTYKNGLIAGYKEFFPDGTLRTEIAYRKGVRHGTAKFYYNTGHLLCEGRYKNGRQAGKWRYYKVTGEKRDDLLIYD</sequence>
<accession>A0A3Q9IQB7</accession>
<dbReference type="AlphaFoldDB" id="A0A3Q9IQB7"/>
<keyword evidence="3" id="KW-1185">Reference proteome</keyword>
<dbReference type="SUPFAM" id="SSF82185">
    <property type="entry name" value="Histone H3 K4-specific methyltransferase SET7/9 N-terminal domain"/>
    <property type="match status" value="2"/>
</dbReference>
<dbReference type="OrthoDB" id="671157at2"/>
<feature type="transmembrane region" description="Helical" evidence="1">
    <location>
        <begin position="9"/>
        <end position="28"/>
    </location>
</feature>
<evidence type="ECO:0000313" key="2">
    <source>
        <dbReference type="EMBL" id="AZS30302.1"/>
    </source>
</evidence>
<dbReference type="Proteomes" id="UP000270673">
    <property type="component" value="Chromosome"/>
</dbReference>
<dbReference type="Pfam" id="PF07661">
    <property type="entry name" value="MORN_2"/>
    <property type="match status" value="2"/>
</dbReference>
<evidence type="ECO:0000313" key="3">
    <source>
        <dbReference type="Proteomes" id="UP000270673"/>
    </source>
</evidence>
<dbReference type="KEGG" id="buy:D8S85_12600"/>
<protein>
    <submittedName>
        <fullName evidence="2">Toxin-antitoxin system YwqK family antitoxin</fullName>
    </submittedName>
</protein>
<reference evidence="2 3" key="1">
    <citation type="submission" date="2018-10" db="EMBL/GenBank/DDBJ databases">
        <title>Butyricimonas faecalis sp. nov., isolated from human faeces and emended description of the genus Butyricimonas.</title>
        <authorList>
            <person name="Le Roy T."/>
            <person name="Van der Smissen P."/>
            <person name="Paquot A."/>
            <person name="Delzenne N."/>
            <person name="Muccioli G."/>
            <person name="Collet J.-F."/>
            <person name="Cani P.D."/>
        </authorList>
    </citation>
    <scope>NUCLEOTIDE SEQUENCE [LARGE SCALE GENOMIC DNA]</scope>
    <source>
        <strain evidence="2 3">H184</strain>
    </source>
</reference>
<evidence type="ECO:0000256" key="1">
    <source>
        <dbReference type="SAM" id="Phobius"/>
    </source>
</evidence>